<dbReference type="Gene3D" id="3.40.50.2300">
    <property type="match status" value="2"/>
</dbReference>
<dbReference type="SMART" id="SM00387">
    <property type="entry name" value="HATPase_c"/>
    <property type="match status" value="1"/>
</dbReference>
<dbReference type="PROSITE" id="PS50110">
    <property type="entry name" value="RESPONSE_REGULATORY"/>
    <property type="match status" value="2"/>
</dbReference>
<feature type="domain" description="Response regulatory" evidence="6">
    <location>
        <begin position="678"/>
        <end position="789"/>
    </location>
</feature>
<feature type="domain" description="PAS" evidence="7">
    <location>
        <begin position="28"/>
        <end position="66"/>
    </location>
</feature>
<evidence type="ECO:0000256" key="2">
    <source>
        <dbReference type="ARBA" id="ARBA00012438"/>
    </source>
</evidence>
<dbReference type="CDD" id="cd16919">
    <property type="entry name" value="HATPase_CckA-like"/>
    <property type="match status" value="1"/>
</dbReference>
<dbReference type="SUPFAM" id="SSF55874">
    <property type="entry name" value="ATPase domain of HSP90 chaperone/DNA topoisomerase II/histidine kinase"/>
    <property type="match status" value="1"/>
</dbReference>
<dbReference type="PRINTS" id="PR00344">
    <property type="entry name" value="BCTRLSENSOR"/>
</dbReference>
<dbReference type="SMART" id="SM00448">
    <property type="entry name" value="REC"/>
    <property type="match status" value="2"/>
</dbReference>
<dbReference type="Pfam" id="PF13426">
    <property type="entry name" value="PAS_9"/>
    <property type="match status" value="2"/>
</dbReference>
<reference evidence="9 10" key="1">
    <citation type="submission" date="2014-03" db="EMBL/GenBank/DDBJ databases">
        <title>Draft Genome Sequences of Four Burkholderia Strains.</title>
        <authorList>
            <person name="Liu X.Y."/>
            <person name="Li C.X."/>
            <person name="Xu J.H."/>
        </authorList>
    </citation>
    <scope>NUCLEOTIDE SEQUENCE [LARGE SCALE GENOMIC DNA]</scope>
    <source>
        <strain evidence="9 10">DSM 50014</strain>
    </source>
</reference>
<sequence>MEDTNDAPSDLTSGWLELWAESTDDYSIFALAPDGRILTWNRGGERVHGYRSEEIVGQHFSVFYPEADRHSGAPETALRSAAESGRYLAEGWRLRKDGGSFWANVVITALRDRNGRLLGFGKVVRDVSDKKAVHDAALESEQRFRILVQGVTDYAIFMLSPDGYVTNWNEGARRIKGYTERQIVGSHFSRFYTPEDAAAGVPMRGLDIAKREGRFEAEGWRVRRDGTRFWAHVVIDAIHNEGELIGFAKVTRDVTERQEAAELLEQTRTALFQSQKMEALGKLTGGVAHDFNNVLQVLRGNLELLESRHGRDLWSRDRLGKAIDAVERGAKLAAHLLAFGRQQALQPIVVNPSRLLRNLDDLLRRALGESVEIETVVAGGLWNTIVDPHQLENVILNLAINARDAMPDGGKLTLELANAMLDDGYVAPVPDVPAGQYVMLAVTDTGTGMTREVMERAFDPFFSTKAEGEGTGLGLSMAYGFIKQSGGHIRLYSEVGHGTTVKIYLPRSSEPASDPRPSIVGDIKHGKETILVVEDDLKVQSTVIDMLSELGYVVLKASDAQQALAVIGSGVHIDLLFTDVVMPGPVRSPDMARQATQALPHLKVLFTSGYTQNAIVHGGRLDAGVELLSKPYSREQLAHKVRQILGLGEDGARAEDEKLDETLQRPLDTAVPQHERRRILVVDDDAASLDAVCELLTMSGHIPEKAADPQVALEALRLKAFDILLTDLALPGISGIELARSAVELSPDIKIIFASGNAMSERNDLGFEWTALHKPFPADALLSAIQATSGNRDKNR</sequence>
<dbReference type="EMBL" id="JFHC01000082">
    <property type="protein sequence ID" value="KDR38611.1"/>
    <property type="molecule type" value="Genomic_DNA"/>
</dbReference>
<comment type="caution">
    <text evidence="9">The sequence shown here is derived from an EMBL/GenBank/DDBJ whole genome shotgun (WGS) entry which is preliminary data.</text>
</comment>
<gene>
    <name evidence="9" type="ORF">BG61_38995</name>
</gene>
<evidence type="ECO:0000313" key="10">
    <source>
        <dbReference type="Proteomes" id="UP000027466"/>
    </source>
</evidence>
<comment type="catalytic activity">
    <reaction evidence="1">
        <text>ATP + protein L-histidine = ADP + protein N-phospho-L-histidine.</text>
        <dbReference type="EC" id="2.7.13.3"/>
    </reaction>
</comment>
<dbReference type="CDD" id="cd00130">
    <property type="entry name" value="PAS"/>
    <property type="match status" value="2"/>
</dbReference>
<keyword evidence="9" id="KW-0808">Transferase</keyword>
<dbReference type="InterPro" id="IPR004358">
    <property type="entry name" value="Sig_transdc_His_kin-like_C"/>
</dbReference>
<dbReference type="GO" id="GO:0000155">
    <property type="term" value="F:phosphorelay sensor kinase activity"/>
    <property type="evidence" value="ECO:0007669"/>
    <property type="project" value="InterPro"/>
</dbReference>
<dbReference type="AlphaFoldDB" id="A0A069PMV7"/>
<evidence type="ECO:0000256" key="4">
    <source>
        <dbReference type="PROSITE-ProRule" id="PRU00169"/>
    </source>
</evidence>
<dbReference type="Gene3D" id="3.30.565.10">
    <property type="entry name" value="Histidine kinase-like ATPase, C-terminal domain"/>
    <property type="match status" value="1"/>
</dbReference>
<dbReference type="InterPro" id="IPR035965">
    <property type="entry name" value="PAS-like_dom_sf"/>
</dbReference>
<feature type="domain" description="PAC" evidence="8">
    <location>
        <begin position="215"/>
        <end position="266"/>
    </location>
</feature>
<evidence type="ECO:0000256" key="3">
    <source>
        <dbReference type="ARBA" id="ARBA00022553"/>
    </source>
</evidence>
<dbReference type="Gene3D" id="3.30.450.20">
    <property type="entry name" value="PAS domain"/>
    <property type="match status" value="2"/>
</dbReference>
<feature type="domain" description="Response regulatory" evidence="6">
    <location>
        <begin position="529"/>
        <end position="645"/>
    </location>
</feature>
<dbReference type="NCBIfam" id="TIGR00229">
    <property type="entry name" value="sensory_box"/>
    <property type="match status" value="2"/>
</dbReference>
<dbReference type="InterPro" id="IPR005467">
    <property type="entry name" value="His_kinase_dom"/>
</dbReference>
<dbReference type="InterPro" id="IPR003661">
    <property type="entry name" value="HisK_dim/P_dom"/>
</dbReference>
<dbReference type="SMART" id="SM00086">
    <property type="entry name" value="PAC"/>
    <property type="match status" value="2"/>
</dbReference>
<dbReference type="Pfam" id="PF02518">
    <property type="entry name" value="HATPase_c"/>
    <property type="match status" value="1"/>
</dbReference>
<dbReference type="SUPFAM" id="SSF55785">
    <property type="entry name" value="PYP-like sensor domain (PAS domain)"/>
    <property type="match status" value="2"/>
</dbReference>
<dbReference type="Pfam" id="PF00072">
    <property type="entry name" value="Response_reg"/>
    <property type="match status" value="2"/>
</dbReference>
<dbReference type="EC" id="2.7.13.3" evidence="2"/>
<dbReference type="SUPFAM" id="SSF47384">
    <property type="entry name" value="Homodimeric domain of signal transducing histidine kinase"/>
    <property type="match status" value="1"/>
</dbReference>
<evidence type="ECO:0000259" key="7">
    <source>
        <dbReference type="PROSITE" id="PS50112"/>
    </source>
</evidence>
<dbReference type="CDD" id="cd18161">
    <property type="entry name" value="REC_hyHK_blue-like"/>
    <property type="match status" value="1"/>
</dbReference>
<protein>
    <recommendedName>
        <fullName evidence="2">histidine kinase</fullName>
        <ecNumber evidence="2">2.7.13.3</ecNumber>
    </recommendedName>
</protein>
<dbReference type="PANTHER" id="PTHR43065:SF49">
    <property type="entry name" value="HISTIDINE KINASE"/>
    <property type="match status" value="1"/>
</dbReference>
<organism evidence="9 10">
    <name type="scientific">Caballeronia glathei</name>
    <dbReference type="NCBI Taxonomy" id="60547"/>
    <lineage>
        <taxon>Bacteria</taxon>
        <taxon>Pseudomonadati</taxon>
        <taxon>Pseudomonadota</taxon>
        <taxon>Betaproteobacteria</taxon>
        <taxon>Burkholderiales</taxon>
        <taxon>Burkholderiaceae</taxon>
        <taxon>Caballeronia</taxon>
    </lineage>
</organism>
<feature type="modified residue" description="4-aspartylphosphate" evidence="4">
    <location>
        <position position="579"/>
    </location>
</feature>
<dbReference type="CDD" id="cd00156">
    <property type="entry name" value="REC"/>
    <property type="match status" value="1"/>
</dbReference>
<feature type="modified residue" description="4-aspartylphosphate" evidence="4">
    <location>
        <position position="727"/>
    </location>
</feature>
<feature type="domain" description="PAC" evidence="8">
    <location>
        <begin position="87"/>
        <end position="139"/>
    </location>
</feature>
<evidence type="ECO:0000259" key="6">
    <source>
        <dbReference type="PROSITE" id="PS50110"/>
    </source>
</evidence>
<dbReference type="InterPro" id="IPR001610">
    <property type="entry name" value="PAC"/>
</dbReference>
<dbReference type="PANTHER" id="PTHR43065">
    <property type="entry name" value="SENSOR HISTIDINE KINASE"/>
    <property type="match status" value="1"/>
</dbReference>
<feature type="domain" description="PAS" evidence="7">
    <location>
        <begin position="140"/>
        <end position="196"/>
    </location>
</feature>
<dbReference type="InterPro" id="IPR036097">
    <property type="entry name" value="HisK_dim/P_sf"/>
</dbReference>
<keyword evidence="9" id="KW-0418">Kinase</keyword>
<dbReference type="InterPro" id="IPR001789">
    <property type="entry name" value="Sig_transdc_resp-reg_receiver"/>
</dbReference>
<keyword evidence="3 4" id="KW-0597">Phosphoprotein</keyword>
<dbReference type="InterPro" id="IPR036890">
    <property type="entry name" value="HATPase_C_sf"/>
</dbReference>
<dbReference type="InterPro" id="IPR011006">
    <property type="entry name" value="CheY-like_superfamily"/>
</dbReference>
<dbReference type="InterPro" id="IPR003594">
    <property type="entry name" value="HATPase_dom"/>
</dbReference>
<evidence type="ECO:0000259" key="5">
    <source>
        <dbReference type="PROSITE" id="PS50109"/>
    </source>
</evidence>
<dbReference type="InterPro" id="IPR000700">
    <property type="entry name" value="PAS-assoc_C"/>
</dbReference>
<accession>A0A069PMV7</accession>
<feature type="domain" description="Histidine kinase" evidence="5">
    <location>
        <begin position="286"/>
        <end position="509"/>
    </location>
</feature>
<dbReference type="PROSITE" id="PS50109">
    <property type="entry name" value="HIS_KIN"/>
    <property type="match status" value="1"/>
</dbReference>
<dbReference type="RefSeq" id="WP_035942610.1">
    <property type="nucleotide sequence ID" value="NZ_CADFFX010000046.1"/>
</dbReference>
<evidence type="ECO:0000256" key="1">
    <source>
        <dbReference type="ARBA" id="ARBA00000085"/>
    </source>
</evidence>
<dbReference type="PROSITE" id="PS50113">
    <property type="entry name" value="PAC"/>
    <property type="match status" value="2"/>
</dbReference>
<proteinExistence type="predicted"/>
<dbReference type="CDD" id="cd00082">
    <property type="entry name" value="HisKA"/>
    <property type="match status" value="1"/>
</dbReference>
<keyword evidence="10" id="KW-1185">Reference proteome</keyword>
<dbReference type="SUPFAM" id="SSF52172">
    <property type="entry name" value="CheY-like"/>
    <property type="match status" value="2"/>
</dbReference>
<dbReference type="SMART" id="SM00091">
    <property type="entry name" value="PAS"/>
    <property type="match status" value="2"/>
</dbReference>
<dbReference type="Gene3D" id="1.10.287.130">
    <property type="match status" value="1"/>
</dbReference>
<dbReference type="PROSITE" id="PS50112">
    <property type="entry name" value="PAS"/>
    <property type="match status" value="2"/>
</dbReference>
<evidence type="ECO:0000259" key="8">
    <source>
        <dbReference type="PROSITE" id="PS50113"/>
    </source>
</evidence>
<dbReference type="InterPro" id="IPR000014">
    <property type="entry name" value="PAS"/>
</dbReference>
<evidence type="ECO:0000313" key="9">
    <source>
        <dbReference type="EMBL" id="KDR38611.1"/>
    </source>
</evidence>
<name>A0A069PMV7_9BURK</name>
<dbReference type="Proteomes" id="UP000027466">
    <property type="component" value="Unassembled WGS sequence"/>
</dbReference>